<keyword evidence="11" id="KW-1185">Reference proteome</keyword>
<feature type="domain" description="ABC3 transporter permease C-terminal" evidence="8">
    <location>
        <begin position="256"/>
        <end position="378"/>
    </location>
</feature>
<dbReference type="PANTHER" id="PTHR30572:SF4">
    <property type="entry name" value="ABC TRANSPORTER PERMEASE YTRF"/>
    <property type="match status" value="1"/>
</dbReference>
<evidence type="ECO:0000313" key="11">
    <source>
        <dbReference type="Proteomes" id="UP001165427"/>
    </source>
</evidence>
<dbReference type="Pfam" id="PF12704">
    <property type="entry name" value="MacB_PCD"/>
    <property type="match status" value="1"/>
</dbReference>
<evidence type="ECO:0000256" key="1">
    <source>
        <dbReference type="ARBA" id="ARBA00004651"/>
    </source>
</evidence>
<evidence type="ECO:0000259" key="9">
    <source>
        <dbReference type="Pfam" id="PF12704"/>
    </source>
</evidence>
<feature type="transmembrane region" description="Helical" evidence="7">
    <location>
        <begin position="16"/>
        <end position="35"/>
    </location>
</feature>
<dbReference type="PANTHER" id="PTHR30572">
    <property type="entry name" value="MEMBRANE COMPONENT OF TRANSPORTER-RELATED"/>
    <property type="match status" value="1"/>
</dbReference>
<comment type="caution">
    <text evidence="10">The sequence shown here is derived from an EMBL/GenBank/DDBJ whole genome shotgun (WGS) entry which is preliminary data.</text>
</comment>
<feature type="transmembrane region" description="Helical" evidence="7">
    <location>
        <begin position="253"/>
        <end position="278"/>
    </location>
</feature>
<dbReference type="InterPro" id="IPR050250">
    <property type="entry name" value="Macrolide_Exporter_MacB"/>
</dbReference>
<feature type="transmembrane region" description="Helical" evidence="7">
    <location>
        <begin position="307"/>
        <end position="330"/>
    </location>
</feature>
<organism evidence="10 11">
    <name type="scientific">Desulfatitalea alkaliphila</name>
    <dbReference type="NCBI Taxonomy" id="2929485"/>
    <lineage>
        <taxon>Bacteria</taxon>
        <taxon>Pseudomonadati</taxon>
        <taxon>Thermodesulfobacteriota</taxon>
        <taxon>Desulfobacteria</taxon>
        <taxon>Desulfobacterales</taxon>
        <taxon>Desulfosarcinaceae</taxon>
        <taxon>Desulfatitalea</taxon>
    </lineage>
</organism>
<reference evidence="10" key="1">
    <citation type="submission" date="2022-04" db="EMBL/GenBank/DDBJ databases">
        <title>Desulfatitalea alkaliphila sp. nov., a novel anaerobic sulfate-reducing bacterium isolated from terrestrial mud volcano, Taman Peninsula, Russia.</title>
        <authorList>
            <person name="Khomyakova M.A."/>
            <person name="Merkel A.Y."/>
            <person name="Slobodkin A.I."/>
        </authorList>
    </citation>
    <scope>NUCLEOTIDE SEQUENCE</scope>
    <source>
        <strain evidence="10">M08but</strain>
    </source>
</reference>
<dbReference type="GO" id="GO:0005886">
    <property type="term" value="C:plasma membrane"/>
    <property type="evidence" value="ECO:0007669"/>
    <property type="project" value="UniProtKB-SubCell"/>
</dbReference>
<dbReference type="InterPro" id="IPR025857">
    <property type="entry name" value="MacB_PCD"/>
</dbReference>
<gene>
    <name evidence="10" type="ORF">MRX98_04025</name>
</gene>
<dbReference type="EMBL" id="JALJRB010000003">
    <property type="protein sequence ID" value="MCJ8499730.1"/>
    <property type="molecule type" value="Genomic_DNA"/>
</dbReference>
<comment type="similarity">
    <text evidence="6">Belongs to the ABC-4 integral membrane protein family.</text>
</comment>
<protein>
    <submittedName>
        <fullName evidence="10">FtsX-like permease family protein</fullName>
    </submittedName>
</protein>
<dbReference type="Pfam" id="PF02687">
    <property type="entry name" value="FtsX"/>
    <property type="match status" value="1"/>
</dbReference>
<evidence type="ECO:0000313" key="10">
    <source>
        <dbReference type="EMBL" id="MCJ8499730.1"/>
    </source>
</evidence>
<dbReference type="AlphaFoldDB" id="A0AA41R2I5"/>
<keyword evidence="5 7" id="KW-0472">Membrane</keyword>
<feature type="domain" description="MacB-like periplasmic core" evidence="9">
    <location>
        <begin position="15"/>
        <end position="225"/>
    </location>
</feature>
<evidence type="ECO:0000259" key="8">
    <source>
        <dbReference type="Pfam" id="PF02687"/>
    </source>
</evidence>
<dbReference type="GO" id="GO:0022857">
    <property type="term" value="F:transmembrane transporter activity"/>
    <property type="evidence" value="ECO:0007669"/>
    <property type="project" value="TreeGrafter"/>
</dbReference>
<sequence length="384" mass="40750">MKLAVQNLFRHRTRSLLTMLGIGAAVAVLFSVLSFNRGFEAGLERELKGTGLHFMVVPSGCAHEVAALVLHGAVIPKFLEAGVIDDVNRAEGVSLATPILVAQMPNPQGGRIDLIYGVETAMLPDIKPDWEITGAYPAAANELLLGYNVALHNGITPGDGIRYPGVEGVFTVTGIVAQTGSQDDAFIYMDIREAQAILQHPGGATAVGVKLTDPVRMQEVIEGLESRVPGIQIVTMGQVMNSVSTVAASARSLSLAVALVALIIGTVGVMNAILMAVFERTQEIGMMRAIGASRWDIFRIILKETALLTMVGGIAGILIAAAGSTLIEGFVRRVMPYMPTGEMLRFEPLLAMGCVLFAMTIGLLAGFYPAWKASRINPIEAIKG</sequence>
<proteinExistence type="inferred from homology"/>
<evidence type="ECO:0000256" key="2">
    <source>
        <dbReference type="ARBA" id="ARBA00022475"/>
    </source>
</evidence>
<dbReference type="RefSeq" id="WP_246903200.1">
    <property type="nucleotide sequence ID" value="NZ_JALJRB010000003.1"/>
</dbReference>
<evidence type="ECO:0000256" key="7">
    <source>
        <dbReference type="SAM" id="Phobius"/>
    </source>
</evidence>
<evidence type="ECO:0000256" key="4">
    <source>
        <dbReference type="ARBA" id="ARBA00022989"/>
    </source>
</evidence>
<keyword evidence="4 7" id="KW-1133">Transmembrane helix</keyword>
<keyword evidence="3 7" id="KW-0812">Transmembrane</keyword>
<accession>A0AA41R2I5</accession>
<evidence type="ECO:0000256" key="3">
    <source>
        <dbReference type="ARBA" id="ARBA00022692"/>
    </source>
</evidence>
<comment type="subcellular location">
    <subcellularLocation>
        <location evidence="1">Cell membrane</location>
        <topology evidence="1">Multi-pass membrane protein</topology>
    </subcellularLocation>
</comment>
<evidence type="ECO:0000256" key="5">
    <source>
        <dbReference type="ARBA" id="ARBA00023136"/>
    </source>
</evidence>
<dbReference type="Proteomes" id="UP001165427">
    <property type="component" value="Unassembled WGS sequence"/>
</dbReference>
<keyword evidence="2" id="KW-1003">Cell membrane</keyword>
<evidence type="ECO:0000256" key="6">
    <source>
        <dbReference type="ARBA" id="ARBA00038076"/>
    </source>
</evidence>
<feature type="transmembrane region" description="Helical" evidence="7">
    <location>
        <begin position="350"/>
        <end position="371"/>
    </location>
</feature>
<name>A0AA41R2I5_9BACT</name>
<dbReference type="InterPro" id="IPR003838">
    <property type="entry name" value="ABC3_permease_C"/>
</dbReference>